<organism evidence="2 3">
    <name type="scientific">Natrialba hulunbeirensis JCM 10989</name>
    <dbReference type="NCBI Taxonomy" id="1227493"/>
    <lineage>
        <taxon>Archaea</taxon>
        <taxon>Methanobacteriati</taxon>
        <taxon>Methanobacteriota</taxon>
        <taxon>Stenosarchaea group</taxon>
        <taxon>Halobacteria</taxon>
        <taxon>Halobacteriales</taxon>
        <taxon>Natrialbaceae</taxon>
        <taxon>Natrialba</taxon>
    </lineage>
</organism>
<name>M0AAW6_9EURY</name>
<sequence>MIRAFRPVVALAVSVLLTTALSRRTFAALASSVVAFLAGCLDANSATDRTPTNTDDTADTDTPTATSADHAEPDAEGTTALESIDSDAIERAEIRTADESEPWAGSDGLYGVRIANATDEPVQTTVGLTHNGDELLARELELPARGDVVLECSEGGRYELSAETAGSATETAINWEPTACATGTTELTVSASGISMAVSLDC</sequence>
<comment type="caution">
    <text evidence="2">The sequence shown here is derived from an EMBL/GenBank/DDBJ whole genome shotgun (WGS) entry which is preliminary data.</text>
</comment>
<proteinExistence type="predicted"/>
<dbReference type="RefSeq" id="WP_006651481.1">
    <property type="nucleotide sequence ID" value="NZ_AOIM01000007.1"/>
</dbReference>
<dbReference type="EMBL" id="AOIM01000007">
    <property type="protein sequence ID" value="ELY95684.1"/>
    <property type="molecule type" value="Genomic_DNA"/>
</dbReference>
<feature type="region of interest" description="Disordered" evidence="1">
    <location>
        <begin position="45"/>
        <end position="78"/>
    </location>
</feature>
<evidence type="ECO:0000313" key="3">
    <source>
        <dbReference type="Proteomes" id="UP000011519"/>
    </source>
</evidence>
<evidence type="ECO:0000256" key="1">
    <source>
        <dbReference type="SAM" id="MobiDB-lite"/>
    </source>
</evidence>
<evidence type="ECO:0000313" key="2">
    <source>
        <dbReference type="EMBL" id="ELY95684.1"/>
    </source>
</evidence>
<keyword evidence="3" id="KW-1185">Reference proteome</keyword>
<accession>M0AAW6</accession>
<gene>
    <name evidence="2" type="ORF">C483_01024</name>
</gene>
<reference evidence="2 3" key="1">
    <citation type="journal article" date="2014" name="PLoS Genet.">
        <title>Phylogenetically driven sequencing of extremely halophilic archaea reveals strategies for static and dynamic osmo-response.</title>
        <authorList>
            <person name="Becker E.A."/>
            <person name="Seitzer P.M."/>
            <person name="Tritt A."/>
            <person name="Larsen D."/>
            <person name="Krusor M."/>
            <person name="Yao A.I."/>
            <person name="Wu D."/>
            <person name="Madern D."/>
            <person name="Eisen J.A."/>
            <person name="Darling A.E."/>
            <person name="Facciotti M.T."/>
        </authorList>
    </citation>
    <scope>NUCLEOTIDE SEQUENCE [LARGE SCALE GENOMIC DNA]</scope>
    <source>
        <strain evidence="2 3">JCM 10989</strain>
    </source>
</reference>
<dbReference type="AlphaFoldDB" id="M0AAW6"/>
<feature type="compositionally biased region" description="Low complexity" evidence="1">
    <location>
        <begin position="46"/>
        <end position="68"/>
    </location>
</feature>
<dbReference type="PATRIC" id="fig|1227493.4.peg.187"/>
<dbReference type="Proteomes" id="UP000011519">
    <property type="component" value="Unassembled WGS sequence"/>
</dbReference>
<protein>
    <submittedName>
        <fullName evidence="2">Uncharacterized protein</fullName>
    </submittedName>
</protein>